<dbReference type="InterPro" id="IPR000962">
    <property type="entry name" value="Znf_DskA_TraR"/>
</dbReference>
<dbReference type="EMBL" id="JACHEK010000009">
    <property type="protein sequence ID" value="MBB6146326.1"/>
    <property type="molecule type" value="Genomic_DNA"/>
</dbReference>
<accession>A0A841JYB7</accession>
<dbReference type="Proteomes" id="UP000538666">
    <property type="component" value="Unassembled WGS sequence"/>
</dbReference>
<dbReference type="SUPFAM" id="SSF109635">
    <property type="entry name" value="DnaK suppressor protein DksA, alpha-hairpin domain"/>
    <property type="match status" value="1"/>
</dbReference>
<keyword evidence="7" id="KW-1185">Reference proteome</keyword>
<feature type="domain" description="Zinc finger DksA/TraR C4-type" evidence="5">
    <location>
        <begin position="81"/>
        <end position="115"/>
    </location>
</feature>
<sequence length="126" mass="14304">MTQTPKTVRLYEEKLLEQKQLLEESMLSAVEQGRATTAEDTQDPADQAVFSYQKELLFSQGTSGHMQLTMVKEALRRLKDGEYGECRRCGEEIGAKRLEAVPWSRYCISCQEKIESGEIEDPVRAA</sequence>
<evidence type="ECO:0000313" key="6">
    <source>
        <dbReference type="EMBL" id="MBB6146326.1"/>
    </source>
</evidence>
<comment type="caution">
    <text evidence="6">The sequence shown here is derived from an EMBL/GenBank/DDBJ whole genome shotgun (WGS) entry which is preliminary data.</text>
</comment>
<dbReference type="Gene3D" id="1.20.120.910">
    <property type="entry name" value="DksA, coiled-coil domain"/>
    <property type="match status" value="1"/>
</dbReference>
<dbReference type="PANTHER" id="PTHR33823">
    <property type="entry name" value="RNA POLYMERASE-BINDING TRANSCRIPTION FACTOR DKSA-RELATED"/>
    <property type="match status" value="1"/>
</dbReference>
<evidence type="ECO:0000256" key="2">
    <source>
        <dbReference type="ARBA" id="ARBA00022771"/>
    </source>
</evidence>
<dbReference type="PROSITE" id="PS51128">
    <property type="entry name" value="ZF_DKSA_2"/>
    <property type="match status" value="1"/>
</dbReference>
<dbReference type="RefSeq" id="WP_050058229.1">
    <property type="nucleotide sequence ID" value="NZ_JACHEK010000009.1"/>
</dbReference>
<gene>
    <name evidence="6" type="ORF">HNQ77_004298</name>
</gene>
<dbReference type="SUPFAM" id="SSF57716">
    <property type="entry name" value="Glucocorticoid receptor-like (DNA-binding domain)"/>
    <property type="match status" value="1"/>
</dbReference>
<keyword evidence="2" id="KW-0863">Zinc-finger</keyword>
<proteinExistence type="predicted"/>
<dbReference type="InterPro" id="IPR037187">
    <property type="entry name" value="DnaK_N"/>
</dbReference>
<dbReference type="GO" id="GO:0008270">
    <property type="term" value="F:zinc ion binding"/>
    <property type="evidence" value="ECO:0007669"/>
    <property type="project" value="UniProtKB-KW"/>
</dbReference>
<feature type="zinc finger region" description="dksA C4-type" evidence="4">
    <location>
        <begin position="86"/>
        <end position="110"/>
    </location>
</feature>
<evidence type="ECO:0000256" key="4">
    <source>
        <dbReference type="PROSITE-ProRule" id="PRU00510"/>
    </source>
</evidence>
<dbReference type="Pfam" id="PF01258">
    <property type="entry name" value="zf-dskA_traR"/>
    <property type="match status" value="1"/>
</dbReference>
<keyword evidence="1" id="KW-0479">Metal-binding</keyword>
<evidence type="ECO:0000259" key="5">
    <source>
        <dbReference type="Pfam" id="PF01258"/>
    </source>
</evidence>
<evidence type="ECO:0000256" key="3">
    <source>
        <dbReference type="ARBA" id="ARBA00022833"/>
    </source>
</evidence>
<evidence type="ECO:0000256" key="1">
    <source>
        <dbReference type="ARBA" id="ARBA00022723"/>
    </source>
</evidence>
<organism evidence="6 7">
    <name type="scientific">Silvibacterium bohemicum</name>
    <dbReference type="NCBI Taxonomy" id="1577686"/>
    <lineage>
        <taxon>Bacteria</taxon>
        <taxon>Pseudomonadati</taxon>
        <taxon>Acidobacteriota</taxon>
        <taxon>Terriglobia</taxon>
        <taxon>Terriglobales</taxon>
        <taxon>Acidobacteriaceae</taxon>
        <taxon>Silvibacterium</taxon>
    </lineage>
</organism>
<name>A0A841JYB7_9BACT</name>
<protein>
    <submittedName>
        <fullName evidence="6">DnaK suppressor protein</fullName>
    </submittedName>
</protein>
<dbReference type="PANTHER" id="PTHR33823:SF4">
    <property type="entry name" value="GENERAL STRESS PROTEIN 16O"/>
    <property type="match status" value="1"/>
</dbReference>
<reference evidence="6 7" key="1">
    <citation type="submission" date="2020-08" db="EMBL/GenBank/DDBJ databases">
        <title>Genomic Encyclopedia of Type Strains, Phase IV (KMG-IV): sequencing the most valuable type-strain genomes for metagenomic binning, comparative biology and taxonomic classification.</title>
        <authorList>
            <person name="Goeker M."/>
        </authorList>
    </citation>
    <scope>NUCLEOTIDE SEQUENCE [LARGE SCALE GENOMIC DNA]</scope>
    <source>
        <strain evidence="6 7">DSM 103733</strain>
    </source>
</reference>
<evidence type="ECO:0000313" key="7">
    <source>
        <dbReference type="Proteomes" id="UP000538666"/>
    </source>
</evidence>
<keyword evidence="3" id="KW-0862">Zinc</keyword>
<dbReference type="AlphaFoldDB" id="A0A841JYB7"/>